<feature type="transmembrane region" description="Helical" evidence="7">
    <location>
        <begin position="244"/>
        <end position="262"/>
    </location>
</feature>
<keyword evidence="4 7" id="KW-0812">Transmembrane</keyword>
<comment type="similarity">
    <text evidence="2">Belongs to the multi antimicrobial extrusion (MATE) (TC 2.A.66.1) family.</text>
</comment>
<feature type="transmembrane region" description="Helical" evidence="7">
    <location>
        <begin position="320"/>
        <end position="340"/>
    </location>
</feature>
<evidence type="ECO:0000256" key="3">
    <source>
        <dbReference type="ARBA" id="ARBA00022448"/>
    </source>
</evidence>
<dbReference type="InterPro" id="IPR050222">
    <property type="entry name" value="MATE_MdtK"/>
</dbReference>
<organism evidence="8 9">
    <name type="scientific">Sorangium cellulosum</name>
    <name type="common">Polyangium cellulosum</name>
    <dbReference type="NCBI Taxonomy" id="56"/>
    <lineage>
        <taxon>Bacteria</taxon>
        <taxon>Pseudomonadati</taxon>
        <taxon>Myxococcota</taxon>
        <taxon>Polyangia</taxon>
        <taxon>Polyangiales</taxon>
        <taxon>Polyangiaceae</taxon>
        <taxon>Sorangium</taxon>
    </lineage>
</organism>
<dbReference type="GO" id="GO:0042910">
    <property type="term" value="F:xenobiotic transmembrane transporter activity"/>
    <property type="evidence" value="ECO:0007669"/>
    <property type="project" value="InterPro"/>
</dbReference>
<evidence type="ECO:0000256" key="7">
    <source>
        <dbReference type="SAM" id="Phobius"/>
    </source>
</evidence>
<name>A0A150PNV5_SORCE</name>
<feature type="transmembrane region" description="Helical" evidence="7">
    <location>
        <begin position="360"/>
        <end position="381"/>
    </location>
</feature>
<dbReference type="InterPro" id="IPR002528">
    <property type="entry name" value="MATE_fam"/>
</dbReference>
<accession>A0A150PNV5</accession>
<feature type="transmembrane region" description="Helical" evidence="7">
    <location>
        <begin position="274"/>
        <end position="299"/>
    </location>
</feature>
<evidence type="ECO:0000256" key="4">
    <source>
        <dbReference type="ARBA" id="ARBA00022692"/>
    </source>
</evidence>
<comment type="subcellular location">
    <subcellularLocation>
        <location evidence="1">Membrane</location>
        <topology evidence="1">Multi-pass membrane protein</topology>
    </subcellularLocation>
</comment>
<evidence type="ECO:0000256" key="6">
    <source>
        <dbReference type="ARBA" id="ARBA00023136"/>
    </source>
</evidence>
<dbReference type="Pfam" id="PF01554">
    <property type="entry name" value="MatE"/>
    <property type="match status" value="2"/>
</dbReference>
<evidence type="ECO:0000256" key="5">
    <source>
        <dbReference type="ARBA" id="ARBA00022989"/>
    </source>
</evidence>
<feature type="transmembrane region" description="Helical" evidence="7">
    <location>
        <begin position="393"/>
        <end position="412"/>
    </location>
</feature>
<feature type="transmembrane region" description="Helical" evidence="7">
    <location>
        <begin position="141"/>
        <end position="160"/>
    </location>
</feature>
<gene>
    <name evidence="8" type="ORF">BE04_40140</name>
</gene>
<dbReference type="CDD" id="cd13136">
    <property type="entry name" value="MATE_DinF_like"/>
    <property type="match status" value="1"/>
</dbReference>
<reference evidence="8 9" key="1">
    <citation type="submission" date="2014-02" db="EMBL/GenBank/DDBJ databases">
        <title>The small core and large imbalanced accessory genome model reveals a collaborative survival strategy of Sorangium cellulosum strains in nature.</title>
        <authorList>
            <person name="Han K."/>
            <person name="Peng R."/>
            <person name="Blom J."/>
            <person name="Li Y.-Z."/>
        </authorList>
    </citation>
    <scope>NUCLEOTIDE SEQUENCE [LARGE SCALE GENOMIC DNA]</scope>
    <source>
        <strain evidence="8 9">So0157-18</strain>
    </source>
</reference>
<comment type="caution">
    <text evidence="8">The sequence shown here is derived from an EMBL/GenBank/DDBJ whole genome shotgun (WGS) entry which is preliminary data.</text>
</comment>
<feature type="transmembrane region" description="Helical" evidence="7">
    <location>
        <begin position="96"/>
        <end position="113"/>
    </location>
</feature>
<evidence type="ECO:0000256" key="2">
    <source>
        <dbReference type="ARBA" id="ARBA00010199"/>
    </source>
</evidence>
<sequence>MAQHRTEPGQPPLSFGSYWRLALPLTLSGLSGPIMNATDTAVMGHFGDAATMGGVAVGSQIFNTLYWLLGFFRTSTSGFAAQARGAEDRRDAALQLLRPLVFAGLVGCVFLLLKSPLESAGLDLMGAHGAVESHAATYYEARIWGAPAVLMGYVVAGWLIGMAEVRWAMLLAVGMDLLNLILTVTFVKVLGLGVSGVAWATVLAEVSKVLVGFLVIWQRGHLRGVALRWQDFADRHAITRMWRVNGDVLVRTTCLLGVFGWITRQSALLGPEVLAVNAILMHMQIVISSALGGLGNTAGMLAGQAIGAQSRQRFHDTLRLSFWTAAMSALAISLGCIAAQPVLLGLFTPVESILQTTGRYYVWMVLFPLAIFWSMILECVFTGATRAGPVRNSLLAATVVFFAAWLAFSTRWGNHGLWMAFLLFSLTRSLYLQLALPRLVPQAFPARSREPVAA</sequence>
<dbReference type="Proteomes" id="UP000075604">
    <property type="component" value="Unassembled WGS sequence"/>
</dbReference>
<evidence type="ECO:0000256" key="1">
    <source>
        <dbReference type="ARBA" id="ARBA00004141"/>
    </source>
</evidence>
<protein>
    <submittedName>
        <fullName evidence="8">MATE family efflux transporter</fullName>
    </submittedName>
</protein>
<dbReference type="PANTHER" id="PTHR43298:SF2">
    <property type="entry name" value="FMN_FAD EXPORTER YEEO-RELATED"/>
    <property type="match status" value="1"/>
</dbReference>
<proteinExistence type="inferred from homology"/>
<keyword evidence="3" id="KW-0813">Transport</keyword>
<keyword evidence="5 7" id="KW-1133">Transmembrane helix</keyword>
<evidence type="ECO:0000313" key="8">
    <source>
        <dbReference type="EMBL" id="KYF57369.1"/>
    </source>
</evidence>
<feature type="transmembrane region" description="Helical" evidence="7">
    <location>
        <begin position="196"/>
        <end position="217"/>
    </location>
</feature>
<dbReference type="GO" id="GO:0005886">
    <property type="term" value="C:plasma membrane"/>
    <property type="evidence" value="ECO:0007669"/>
    <property type="project" value="TreeGrafter"/>
</dbReference>
<keyword evidence="6 7" id="KW-0472">Membrane</keyword>
<dbReference type="EMBL" id="JELX01001874">
    <property type="protein sequence ID" value="KYF57369.1"/>
    <property type="molecule type" value="Genomic_DNA"/>
</dbReference>
<dbReference type="GO" id="GO:0015297">
    <property type="term" value="F:antiporter activity"/>
    <property type="evidence" value="ECO:0007669"/>
    <property type="project" value="InterPro"/>
</dbReference>
<dbReference type="AlphaFoldDB" id="A0A150PNV5"/>
<dbReference type="InterPro" id="IPR044644">
    <property type="entry name" value="DinF-like"/>
</dbReference>
<evidence type="ECO:0000313" key="9">
    <source>
        <dbReference type="Proteomes" id="UP000075604"/>
    </source>
</evidence>
<dbReference type="PANTHER" id="PTHR43298">
    <property type="entry name" value="MULTIDRUG RESISTANCE PROTEIN NORM-RELATED"/>
    <property type="match status" value="1"/>
</dbReference>
<dbReference type="NCBIfam" id="TIGR00797">
    <property type="entry name" value="matE"/>
    <property type="match status" value="1"/>
</dbReference>
<feature type="transmembrane region" description="Helical" evidence="7">
    <location>
        <begin position="167"/>
        <end position="190"/>
    </location>
</feature>